<accession>A0AAN8J1F0</accession>
<dbReference type="EMBL" id="WIXE01014058">
    <property type="protein sequence ID" value="KAK5974599.1"/>
    <property type="molecule type" value="Genomic_DNA"/>
</dbReference>
<dbReference type="GO" id="GO:0007029">
    <property type="term" value="P:endoplasmic reticulum organization"/>
    <property type="evidence" value="ECO:0007669"/>
    <property type="project" value="TreeGrafter"/>
</dbReference>
<evidence type="ECO:0000313" key="9">
    <source>
        <dbReference type="EMBL" id="KAK5974599.1"/>
    </source>
</evidence>
<evidence type="ECO:0000256" key="7">
    <source>
        <dbReference type="SAM" id="MobiDB-lite"/>
    </source>
</evidence>
<dbReference type="Proteomes" id="UP001331761">
    <property type="component" value="Unassembled WGS sequence"/>
</dbReference>
<dbReference type="PANTHER" id="PTHR12372:SF7">
    <property type="entry name" value="PROTEIN PECANEX"/>
    <property type="match status" value="1"/>
</dbReference>
<dbReference type="InterPro" id="IPR039797">
    <property type="entry name" value="Pecanex"/>
</dbReference>
<protein>
    <recommendedName>
        <fullName evidence="6">Pecanex-like protein</fullName>
    </recommendedName>
</protein>
<dbReference type="PANTHER" id="PTHR12372">
    <property type="entry name" value="PECANEX"/>
    <property type="match status" value="1"/>
</dbReference>
<proteinExistence type="inferred from homology"/>
<feature type="transmembrane region" description="Helical" evidence="6">
    <location>
        <begin position="1233"/>
        <end position="1253"/>
    </location>
</feature>
<evidence type="ECO:0000313" key="10">
    <source>
        <dbReference type="Proteomes" id="UP001331761"/>
    </source>
</evidence>
<gene>
    <name evidence="9" type="ORF">GCK32_003176</name>
</gene>
<dbReference type="Pfam" id="PF05041">
    <property type="entry name" value="Pecanex_C"/>
    <property type="match status" value="1"/>
</dbReference>
<feature type="region of interest" description="Disordered" evidence="7">
    <location>
        <begin position="343"/>
        <end position="371"/>
    </location>
</feature>
<feature type="transmembrane region" description="Helical" evidence="6">
    <location>
        <begin position="1094"/>
        <end position="1114"/>
    </location>
</feature>
<organism evidence="9 10">
    <name type="scientific">Trichostrongylus colubriformis</name>
    <name type="common">Black scour worm</name>
    <dbReference type="NCBI Taxonomy" id="6319"/>
    <lineage>
        <taxon>Eukaryota</taxon>
        <taxon>Metazoa</taxon>
        <taxon>Ecdysozoa</taxon>
        <taxon>Nematoda</taxon>
        <taxon>Chromadorea</taxon>
        <taxon>Rhabditida</taxon>
        <taxon>Rhabditina</taxon>
        <taxon>Rhabditomorpha</taxon>
        <taxon>Strongyloidea</taxon>
        <taxon>Trichostrongylidae</taxon>
        <taxon>Trichostrongylus</taxon>
    </lineage>
</organism>
<feature type="compositionally biased region" description="Polar residues" evidence="7">
    <location>
        <begin position="659"/>
        <end position="668"/>
    </location>
</feature>
<feature type="compositionally biased region" description="Polar residues" evidence="7">
    <location>
        <begin position="264"/>
        <end position="284"/>
    </location>
</feature>
<evidence type="ECO:0000256" key="5">
    <source>
        <dbReference type="ARBA" id="ARBA00023136"/>
    </source>
</evidence>
<dbReference type="GO" id="GO:0016020">
    <property type="term" value="C:membrane"/>
    <property type="evidence" value="ECO:0007669"/>
    <property type="project" value="UniProtKB-SubCell"/>
</dbReference>
<keyword evidence="4 6" id="KW-1133">Transmembrane helix</keyword>
<comment type="subcellular location">
    <subcellularLocation>
        <location evidence="1 6">Membrane</location>
        <topology evidence="1 6">Multi-pass membrane protein</topology>
    </subcellularLocation>
</comment>
<evidence type="ECO:0000256" key="4">
    <source>
        <dbReference type="ARBA" id="ARBA00022989"/>
    </source>
</evidence>
<dbReference type="InterPro" id="IPR007735">
    <property type="entry name" value="Pecanex_C"/>
</dbReference>
<feature type="region of interest" description="Disordered" evidence="7">
    <location>
        <begin position="652"/>
        <end position="685"/>
    </location>
</feature>
<evidence type="ECO:0000259" key="8">
    <source>
        <dbReference type="Pfam" id="PF05041"/>
    </source>
</evidence>
<feature type="transmembrane region" description="Helical" evidence="6">
    <location>
        <begin position="64"/>
        <end position="82"/>
    </location>
</feature>
<feature type="compositionally biased region" description="Basic and acidic residues" evidence="7">
    <location>
        <begin position="285"/>
        <end position="304"/>
    </location>
</feature>
<feature type="transmembrane region" description="Helical" evidence="6">
    <location>
        <begin position="851"/>
        <end position="867"/>
    </location>
</feature>
<feature type="transmembrane region" description="Helical" evidence="6">
    <location>
        <begin position="891"/>
        <end position="913"/>
    </location>
</feature>
<feature type="transmembrane region" description="Helical" evidence="6">
    <location>
        <begin position="1069"/>
        <end position="1088"/>
    </location>
</feature>
<feature type="compositionally biased region" description="Basic and acidic residues" evidence="7">
    <location>
        <begin position="1949"/>
        <end position="1958"/>
    </location>
</feature>
<reference evidence="9 10" key="1">
    <citation type="submission" date="2019-10" db="EMBL/GenBank/DDBJ databases">
        <title>Assembly and Annotation for the nematode Trichostrongylus colubriformis.</title>
        <authorList>
            <person name="Martin J."/>
        </authorList>
    </citation>
    <scope>NUCLEOTIDE SEQUENCE [LARGE SCALE GENOMIC DNA]</scope>
    <source>
        <strain evidence="9">G859</strain>
        <tissue evidence="9">Whole worm</tissue>
    </source>
</reference>
<feature type="transmembrane region" description="Helical" evidence="6">
    <location>
        <begin position="38"/>
        <end position="58"/>
    </location>
</feature>
<feature type="transmembrane region" description="Helical" evidence="6">
    <location>
        <begin position="1164"/>
        <end position="1184"/>
    </location>
</feature>
<keyword evidence="3 6" id="KW-0812">Transmembrane</keyword>
<evidence type="ECO:0000256" key="3">
    <source>
        <dbReference type="ARBA" id="ARBA00022692"/>
    </source>
</evidence>
<keyword evidence="10" id="KW-1185">Reference proteome</keyword>
<feature type="compositionally biased region" description="Polar residues" evidence="7">
    <location>
        <begin position="245"/>
        <end position="256"/>
    </location>
</feature>
<feature type="transmembrane region" description="Helical" evidence="6">
    <location>
        <begin position="810"/>
        <end position="830"/>
    </location>
</feature>
<feature type="region of interest" description="Disordered" evidence="7">
    <location>
        <begin position="197"/>
        <end position="321"/>
    </location>
</feature>
<evidence type="ECO:0000256" key="2">
    <source>
        <dbReference type="ARBA" id="ARBA00010170"/>
    </source>
</evidence>
<sequence>MTVTTHIAEILRQGIWASLTGGWYYEPSHSIFCNTVHLYLWLVLLIIPLVVGLVTSGAFSLSLLIGYICFIGVLFAIIKTLVARVHVVFDTSEPIITTKVLSDSDNAARNDGEGVEQEEEEGLEMVEMQEIRRRITDSELIINHPRGDRRRVRIENDLNDLAKEDSDEDIKHKVVEVQDIAIVEQAANHYSEIELSMEESNGDSSDSSTKRELSSAMARKMSEPVMTLDGRRKENDTDALYSTVRRANSSLDASSRPTEKGMLSQASLDQARQSTHKSYPSKMSSAEEFHTDGLKARAAKKDDAMGPLGDGGMSNKSSSMSAKSLELTEGGNLSTQEVEVEENQYEEIDQPSTSSAVREVENPYSTIGPKRRKPKITKITDDAVPSTSGWYPVVVSLGEADQPKAASISKAPDDRASGADIKVEITKFLEELIEKHPETLDVIENVRQSRLGRSSVPHRVPQMFRLHGRVPTRRRSSSSSVAGLSDMALRDGTHVAAGHEDTSQGAVHSFQDNDGMWWTYAFDEHGVGTAQPLGSGRALMELLQSTQDAPTGRSRLDVLPESAYASSEEDGEPCSSRNAGNMPGLSVGSTRRERALSSSSNESYTYIPQLPTTVFHAPTGTGASRASSRHQMVSFANVASRLRAAVRQSDGLAIGTDGPESSGSQLTRSILDRRDLRPREDSGPPFQIQENFLARLDSGSSAGGAISSRFRFLSELGLAVLPTGGTNPIPLDYAAAHARRTSSVKKSYYYKMKVFPKTNKSFKLKLDRLSVSALFDRNRSALSCAFDVLLACLVSFLAGLVLATGIYFDIWLFLLAFTVAGAHFSLLKSVQPDASSPIHGFNWLVSYSRPVYFCIGAVIVLVLHHFANDPAYDKIPWNWNPYRLYETSGEMILLAFRDLFATFLVMLPFAFTMGWLPQVNTLAHHILEQLEMHVFGGTASLGVLSAVIQIVKSLFGWALLGGLCHLAYSIDPSTTQTPAFSAFLAAAVATSYLLSRFSSNPQLFVILCRATVSPEQAPNAKGSSSRLCCASSVEQNQDDRIKDADELDVSDPLPGRLREAVVLRARHDVLFSAFLFLLVFALHSTSLFTATQPYFTTIIVPICTAFGIMNHYLYEQLRTHTPWKLIAKPILPSHEYTQFESPDEAKLMNFEIIHVWMLAIEKNLLYPLVAMAVLTECGWLLPMARIVGPLIVLRFLRGGFSHPQLIYVPLALAFTVTRFDWKTGSPFGIPDEMSPTTLFPLILYILIVLYPKWLELYLKMSFVMAYVAPWQISWGSAFHAFAQPFSIPHSALIWTQTVVSSLISAPLNPFLGSSFFTTSYVRPVKFWERDYNTKRSDASNTTLASQIDRGPMMDDSNLNAVFYEHLTRSLQKSLAGDLQMGRWATSVQPGDCFILASFYLNCLVHIIEVGNGFVTFQLRGLEFRGTYCHQREVEAITDNQTQGTGCCCCAPGSLPSFLSLNTAWSLRWLAWEVVTGKYIIDGYSITDNSAVNLLQVHDLRRLLVTMYVKCIVYYALASNKLQSWLTNETVRSTLEPIVANPRYADVDHLFCSTNDEDFDMNEMGISRSSFSEWYSMWINHCLNKRAERNGDEELNTEYVTCLCFVLSLLGRRALGAASYNRHSNAAESFLCGLHALFKGDFRITCQRDEWVFADMDLLRCVISPAVKMALKLHQDHFAAEDDFDDPESLYDLIADHQTKLFISHEHDPAWRRAIIANTPSLLALRHMYDEGQDDYKIIMLNRMHLNMRVIKLNRECVRAFWAGQQQELIFLRNRNPERGSIQNARQVLRNMINSSADQPVGYPIYVSPLTTSFAETHSQMSSIVGPPVTLEFVCSGIKRAWTALRAHFGPSGSSSLGLQSSCGANVPPIALLQLSAMQPPQKATASSEMDDRMSTASAHVENSIVHMTPDGSARVTLARRAGGSGDTPPGMSKYSSSTDSVPQGVAKRSISDKRGDDKESVEEEEEVEELKDSGLWVRIDDPEQVFRYLNEPLKSTGEPLVVWPSEEIRQISGRNSWYCQTMEGLMGRVMFTWLPNHPNRKLRSHIGDAIHLVAVPEMPCALVPVSEKGCSVLPAERIAELRSGEHGKEYLAFIKKIQKDLEML</sequence>
<evidence type="ECO:0000256" key="1">
    <source>
        <dbReference type="ARBA" id="ARBA00004141"/>
    </source>
</evidence>
<dbReference type="GO" id="GO:0005783">
    <property type="term" value="C:endoplasmic reticulum"/>
    <property type="evidence" value="ECO:0007669"/>
    <property type="project" value="TreeGrafter"/>
</dbReference>
<keyword evidence="5 6" id="KW-0472">Membrane</keyword>
<feature type="transmembrane region" description="Helical" evidence="6">
    <location>
        <begin position="784"/>
        <end position="804"/>
    </location>
</feature>
<feature type="domain" description="Pecanex C-terminal" evidence="8">
    <location>
        <begin position="1596"/>
        <end position="1819"/>
    </location>
</feature>
<feature type="region of interest" description="Disordered" evidence="7">
    <location>
        <begin position="1919"/>
        <end position="1967"/>
    </location>
</feature>
<comment type="similarity">
    <text evidence="2 6">Belongs to the pecanex family.</text>
</comment>
<feature type="transmembrane region" description="Helical" evidence="6">
    <location>
        <begin position="934"/>
        <end position="959"/>
    </location>
</feature>
<feature type="compositionally biased region" description="Basic and acidic residues" evidence="7">
    <location>
        <begin position="670"/>
        <end position="682"/>
    </location>
</feature>
<feature type="region of interest" description="Disordered" evidence="7">
    <location>
        <begin position="562"/>
        <end position="603"/>
    </location>
</feature>
<evidence type="ECO:0000256" key="6">
    <source>
        <dbReference type="RuleBase" id="RU367089"/>
    </source>
</evidence>
<name>A0AAN8J1F0_TRICO</name>
<comment type="caution">
    <text evidence="9">The sequence shown here is derived from an EMBL/GenBank/DDBJ whole genome shotgun (WGS) entry which is preliminary data.</text>
</comment>